<accession>A0AAV8TSP3</accession>
<evidence type="ECO:0000313" key="2">
    <source>
        <dbReference type="EMBL" id="KAJ8769104.1"/>
    </source>
</evidence>
<dbReference type="EMBL" id="JAIWQS010000003">
    <property type="protein sequence ID" value="KAJ8769104.1"/>
    <property type="molecule type" value="Genomic_DNA"/>
</dbReference>
<proteinExistence type="predicted"/>
<sequence>MVFENFEPIFGEPKAEWAKNSDSSSFPLRRFLMHVFAQDYYSLRLHVTDFYSSTFEAVKSVDQLEDMRDSTGIGGSWSEFVDYIIASIRSEDVKLVLDGRSNLDGAAHAKLVAQKSKGMPVITISFTRVAGPAASDAMAAMSFGLYNTLKGMQKLVSQGEEHSSDLRKVIPAENERKENIEAQSEKRHEIEKMIWSSKAADSASVASNSSHDSPGKRSTRDRKVTNRVVPTYRRTKVRGALLQDTEDDNDN</sequence>
<dbReference type="PANTHER" id="PTHR35770">
    <property type="entry name" value="U2 SMALL NUCLEAR RIBONUCLEOPROTEIN AUXILIARY FACTOR-LIKE PROTEIN"/>
    <property type="match status" value="1"/>
</dbReference>
<comment type="caution">
    <text evidence="2">The sequence shown here is derived from an EMBL/GenBank/DDBJ whole genome shotgun (WGS) entry which is preliminary data.</text>
</comment>
<feature type="compositionally biased region" description="Low complexity" evidence="1">
    <location>
        <begin position="197"/>
        <end position="212"/>
    </location>
</feature>
<keyword evidence="3" id="KW-1185">Reference proteome</keyword>
<gene>
    <name evidence="2" type="ORF">K2173_000879</name>
</gene>
<protein>
    <submittedName>
        <fullName evidence="2">Uncharacterized protein</fullName>
    </submittedName>
</protein>
<feature type="region of interest" description="Disordered" evidence="1">
    <location>
        <begin position="197"/>
        <end position="251"/>
    </location>
</feature>
<organism evidence="2 3">
    <name type="scientific">Erythroxylum novogranatense</name>
    <dbReference type="NCBI Taxonomy" id="1862640"/>
    <lineage>
        <taxon>Eukaryota</taxon>
        <taxon>Viridiplantae</taxon>
        <taxon>Streptophyta</taxon>
        <taxon>Embryophyta</taxon>
        <taxon>Tracheophyta</taxon>
        <taxon>Spermatophyta</taxon>
        <taxon>Magnoliopsida</taxon>
        <taxon>eudicotyledons</taxon>
        <taxon>Gunneridae</taxon>
        <taxon>Pentapetalae</taxon>
        <taxon>rosids</taxon>
        <taxon>fabids</taxon>
        <taxon>Malpighiales</taxon>
        <taxon>Erythroxylaceae</taxon>
        <taxon>Erythroxylum</taxon>
    </lineage>
</organism>
<dbReference type="Proteomes" id="UP001159364">
    <property type="component" value="Linkage Group LG03"/>
</dbReference>
<evidence type="ECO:0000256" key="1">
    <source>
        <dbReference type="SAM" id="MobiDB-lite"/>
    </source>
</evidence>
<evidence type="ECO:0000313" key="3">
    <source>
        <dbReference type="Proteomes" id="UP001159364"/>
    </source>
</evidence>
<name>A0AAV8TSP3_9ROSI</name>
<dbReference type="PANTHER" id="PTHR35770:SF1">
    <property type="entry name" value="U2 SMALL NUCLEAR RIBONUCLEOPROTEIN AUXILIARY FACTOR-LIKE PROTEIN"/>
    <property type="match status" value="1"/>
</dbReference>
<dbReference type="AlphaFoldDB" id="A0AAV8TSP3"/>
<reference evidence="2 3" key="1">
    <citation type="submission" date="2021-09" db="EMBL/GenBank/DDBJ databases">
        <title>Genomic insights and catalytic innovation underlie evolution of tropane alkaloids biosynthesis.</title>
        <authorList>
            <person name="Wang Y.-J."/>
            <person name="Tian T."/>
            <person name="Huang J.-P."/>
            <person name="Huang S.-X."/>
        </authorList>
    </citation>
    <scope>NUCLEOTIDE SEQUENCE [LARGE SCALE GENOMIC DNA]</scope>
    <source>
        <strain evidence="2">KIB-2018</strain>
        <tissue evidence="2">Leaf</tissue>
    </source>
</reference>